<feature type="domain" description="CRM" evidence="16">
    <location>
        <begin position="233"/>
        <end position="329"/>
    </location>
</feature>
<name>A0A0K9P0Q6_ZOSMR</name>
<feature type="compositionally biased region" description="Polar residues" evidence="15">
    <location>
        <begin position="55"/>
        <end position="64"/>
    </location>
</feature>
<keyword evidence="5" id="KW-0677">Repeat</keyword>
<dbReference type="AlphaFoldDB" id="A0A0K9P0Q6"/>
<comment type="subunit">
    <text evidence="11">Interacts with RNA. Part of large ribonucleo-protein particles that contain CAF1 and/or CAF2, and RNC1.</text>
</comment>
<evidence type="ECO:0000256" key="15">
    <source>
        <dbReference type="SAM" id="MobiDB-lite"/>
    </source>
</evidence>
<evidence type="ECO:0000256" key="3">
    <source>
        <dbReference type="ARBA" id="ARBA00022640"/>
    </source>
</evidence>
<proteinExistence type="predicted"/>
<evidence type="ECO:0000256" key="10">
    <source>
        <dbReference type="ARBA" id="ARBA00055648"/>
    </source>
</evidence>
<dbReference type="EMBL" id="LFYR01001335">
    <property type="protein sequence ID" value="KMZ62568.1"/>
    <property type="molecule type" value="Genomic_DNA"/>
</dbReference>
<dbReference type="FunFam" id="3.30.110.60:FF:000002">
    <property type="entry name" value="CRS2-associated factor 1, chloroplastic"/>
    <property type="match status" value="2"/>
</dbReference>
<dbReference type="GO" id="GO:0000373">
    <property type="term" value="P:Group II intron splicing"/>
    <property type="evidence" value="ECO:0007669"/>
    <property type="project" value="UniProtKB-ARBA"/>
</dbReference>
<keyword evidence="7" id="KW-0809">Transit peptide</keyword>
<evidence type="ECO:0000256" key="4">
    <source>
        <dbReference type="ARBA" id="ARBA00022664"/>
    </source>
</evidence>
<evidence type="ECO:0000313" key="18">
    <source>
        <dbReference type="Proteomes" id="UP000036987"/>
    </source>
</evidence>
<feature type="domain" description="CRM" evidence="16">
    <location>
        <begin position="439"/>
        <end position="536"/>
    </location>
</feature>
<organism evidence="17 18">
    <name type="scientific">Zostera marina</name>
    <name type="common">Eelgrass</name>
    <dbReference type="NCBI Taxonomy" id="29655"/>
    <lineage>
        <taxon>Eukaryota</taxon>
        <taxon>Viridiplantae</taxon>
        <taxon>Streptophyta</taxon>
        <taxon>Embryophyta</taxon>
        <taxon>Tracheophyta</taxon>
        <taxon>Spermatophyta</taxon>
        <taxon>Magnoliopsida</taxon>
        <taxon>Liliopsida</taxon>
        <taxon>Zosteraceae</taxon>
        <taxon>Zostera</taxon>
    </lineage>
</organism>
<reference evidence="18" key="1">
    <citation type="journal article" date="2016" name="Nature">
        <title>The genome of the seagrass Zostera marina reveals angiosperm adaptation to the sea.</title>
        <authorList>
            <person name="Olsen J.L."/>
            <person name="Rouze P."/>
            <person name="Verhelst B."/>
            <person name="Lin Y.-C."/>
            <person name="Bayer T."/>
            <person name="Collen J."/>
            <person name="Dattolo E."/>
            <person name="De Paoli E."/>
            <person name="Dittami S."/>
            <person name="Maumus F."/>
            <person name="Michel G."/>
            <person name="Kersting A."/>
            <person name="Lauritano C."/>
            <person name="Lohaus R."/>
            <person name="Toepel M."/>
            <person name="Tonon T."/>
            <person name="Vanneste K."/>
            <person name="Amirebrahimi M."/>
            <person name="Brakel J."/>
            <person name="Bostroem C."/>
            <person name="Chovatia M."/>
            <person name="Grimwood J."/>
            <person name="Jenkins J.W."/>
            <person name="Jueterbock A."/>
            <person name="Mraz A."/>
            <person name="Stam W.T."/>
            <person name="Tice H."/>
            <person name="Bornberg-Bauer E."/>
            <person name="Green P.J."/>
            <person name="Pearson G.A."/>
            <person name="Procaccini G."/>
            <person name="Duarte C.M."/>
            <person name="Schmutz J."/>
            <person name="Reusch T.B.H."/>
            <person name="Van de Peer Y."/>
        </authorList>
    </citation>
    <scope>NUCLEOTIDE SEQUENCE [LARGE SCALE GENOMIC DNA]</scope>
    <source>
        <strain evidence="18">cv. Finnish</strain>
    </source>
</reference>
<accession>A0A0K9P0Q6</accession>
<evidence type="ECO:0000256" key="13">
    <source>
        <dbReference type="ARBA" id="ARBA00081881"/>
    </source>
</evidence>
<keyword evidence="4" id="KW-0507">mRNA processing</keyword>
<protein>
    <recommendedName>
        <fullName evidence="12">CRM-domain containing factor CFM3, chloroplastic/mitochondrial</fullName>
    </recommendedName>
    <alternativeName>
        <fullName evidence="13">Protein CRM FAMILY MEMBER 3</fullName>
    </alternativeName>
</protein>
<keyword evidence="3" id="KW-0934">Plastid</keyword>
<dbReference type="GO" id="GO:0009507">
    <property type="term" value="C:chloroplast"/>
    <property type="evidence" value="ECO:0007669"/>
    <property type="project" value="UniProtKB-SubCell"/>
</dbReference>
<evidence type="ECO:0000256" key="2">
    <source>
        <dbReference type="ARBA" id="ARBA00022528"/>
    </source>
</evidence>
<dbReference type="InterPro" id="IPR035920">
    <property type="entry name" value="YhbY-like_sf"/>
</dbReference>
<keyword evidence="8" id="KW-0508">mRNA splicing</keyword>
<dbReference type="GO" id="GO:0003729">
    <property type="term" value="F:mRNA binding"/>
    <property type="evidence" value="ECO:0007669"/>
    <property type="project" value="InterPro"/>
</dbReference>
<evidence type="ECO:0000256" key="9">
    <source>
        <dbReference type="ARBA" id="ARBA00023274"/>
    </source>
</evidence>
<keyword evidence="18" id="KW-1185">Reference proteome</keyword>
<dbReference type="PANTHER" id="PTHR31846:SF4">
    <property type="entry name" value="CRS1 _ YHBY (CRM) DOMAIN-CONTAINING PROTEIN"/>
    <property type="match status" value="1"/>
</dbReference>
<evidence type="ECO:0000256" key="5">
    <source>
        <dbReference type="ARBA" id="ARBA00022737"/>
    </source>
</evidence>
<evidence type="ECO:0000256" key="14">
    <source>
        <dbReference type="PROSITE-ProRule" id="PRU00626"/>
    </source>
</evidence>
<dbReference type="Proteomes" id="UP000036987">
    <property type="component" value="Unassembled WGS sequence"/>
</dbReference>
<dbReference type="SMART" id="SM01103">
    <property type="entry name" value="CRS1_YhbY"/>
    <property type="match status" value="3"/>
</dbReference>
<feature type="region of interest" description="Disordered" evidence="15">
    <location>
        <begin position="819"/>
        <end position="867"/>
    </location>
</feature>
<dbReference type="InterPro" id="IPR001890">
    <property type="entry name" value="RNA-binding_CRM"/>
</dbReference>
<evidence type="ECO:0000256" key="8">
    <source>
        <dbReference type="ARBA" id="ARBA00023187"/>
    </source>
</evidence>
<evidence type="ECO:0000256" key="1">
    <source>
        <dbReference type="ARBA" id="ARBA00004229"/>
    </source>
</evidence>
<dbReference type="SUPFAM" id="SSF75471">
    <property type="entry name" value="YhbY-like"/>
    <property type="match status" value="3"/>
</dbReference>
<dbReference type="InterPro" id="IPR045278">
    <property type="entry name" value="CRS1/CFM2/CFM3"/>
</dbReference>
<keyword evidence="2" id="KW-0150">Chloroplast</keyword>
<dbReference type="GO" id="GO:0006397">
    <property type="term" value="P:mRNA processing"/>
    <property type="evidence" value="ECO:0007669"/>
    <property type="project" value="UniProtKB-KW"/>
</dbReference>
<dbReference type="PROSITE" id="PS51295">
    <property type="entry name" value="CRM"/>
    <property type="match status" value="3"/>
</dbReference>
<evidence type="ECO:0000256" key="11">
    <source>
        <dbReference type="ARBA" id="ARBA00064484"/>
    </source>
</evidence>
<dbReference type="PANTHER" id="PTHR31846">
    <property type="entry name" value="CRS1 / YHBY (CRM) DOMAIN-CONTAINING PROTEIN"/>
    <property type="match status" value="1"/>
</dbReference>
<evidence type="ECO:0000256" key="12">
    <source>
        <dbReference type="ARBA" id="ARBA00073361"/>
    </source>
</evidence>
<comment type="subcellular location">
    <subcellularLocation>
        <location evidence="1">Plastid</location>
        <location evidence="1">Chloroplast</location>
    </subcellularLocation>
</comment>
<evidence type="ECO:0000256" key="6">
    <source>
        <dbReference type="ARBA" id="ARBA00022884"/>
    </source>
</evidence>
<dbReference type="OrthoDB" id="551352at2759"/>
<evidence type="ECO:0000256" key="7">
    <source>
        <dbReference type="ARBA" id="ARBA00022946"/>
    </source>
</evidence>
<keyword evidence="6 14" id="KW-0694">RNA-binding</keyword>
<dbReference type="FunFam" id="3.30.110.60:FF:000003">
    <property type="entry name" value="CRM-domain containing factor CFM3B, chloroplastic"/>
    <property type="match status" value="1"/>
</dbReference>
<dbReference type="Pfam" id="PF01985">
    <property type="entry name" value="CRS1_YhbY"/>
    <property type="match status" value="3"/>
</dbReference>
<feature type="compositionally biased region" description="Acidic residues" evidence="15">
    <location>
        <begin position="827"/>
        <end position="860"/>
    </location>
</feature>
<feature type="region of interest" description="Disordered" evidence="15">
    <location>
        <begin position="55"/>
        <end position="111"/>
    </location>
</feature>
<feature type="domain" description="CRM" evidence="16">
    <location>
        <begin position="652"/>
        <end position="752"/>
    </location>
</feature>
<dbReference type="STRING" id="29655.A0A0K9P0Q6"/>
<dbReference type="Gene3D" id="3.30.110.60">
    <property type="entry name" value="YhbY-like"/>
    <property type="match status" value="3"/>
</dbReference>
<sequence>MALSTARITELRGFQYQRRRHSSGLSLIRHRFNNLFFFASNPNSASNSNSISFTATGDVSSSRQENTKSRRYPWDDEDENEASSNSNNLPHSSAPTPPWFQRWSTDPKNHGLDKTVVREKEKVGVSERPSGGNGSIERIVHRLRNLGLEKDGGEENVDSSGHRIEDDGEVRLGDLLERTWNRPHSYNNGSVEEDGGNVLPWERDNAGFVVEEKRSEDGNLRKKRVRAPTLAELTIEDSELRRLRTAGMALRERTTIPKAGVTRVIVEAIHDVWRKSELVRLKFHETLAHDMKTAHDIVERRTGGLVVWRAGSVMVVYRGSTYKRPPTSQSFDGKSSSTEVIEEGNVISVPDVSKISMATVGSSDDDSLSHEVNASSPLNAQSVEITEEEAEYNLLLDGVGPRFFDWWGTGFLPVDADLLPQTIPGYKAPFRLLPTGMRSRLTNAELTNLRKLARKLPCHFALGRNRNHHGLAAAIVDLWEKSLVVKIAVKRGIQNTNNKLMADELKTLTGGILLQRNKYYIVIYRGKDFLPTSVATALAERQELTKDIQEVEERARGSVTDVYLSQPNDIEGHAPVGTLEEFQEAQARWGKEISAEEREEMKKEASKSLVIKFVKKIEHKLSLAQSKKLRAETLLAKIESSMLPVSPSDDQETITEEERSVFRRIGLRMKAYLPIGIRGVFDGVIENMHLHWKHRELVKLISKQKTLSFVEDTARLLEYESGGILVAIERVPKGYCLIYYRGKNYRRPISIRPRNLLTKAKALKRSVGMQRHEALSQHISELERTVEQYKLQLDDPDDINGVNKRNQLDKVVYGYNSQMSKVKNKEEEEEEDSSFENDDEDSSFESEDDDDFDFEYEENSDDAKHNF</sequence>
<comment type="caution">
    <text evidence="17">The sequence shown here is derived from an EMBL/GenBank/DDBJ whole genome shotgun (WGS) entry which is preliminary data.</text>
</comment>
<gene>
    <name evidence="17" type="ORF">ZOSMA_452G00030</name>
</gene>
<evidence type="ECO:0000313" key="17">
    <source>
        <dbReference type="EMBL" id="KMZ62568.1"/>
    </source>
</evidence>
<keyword evidence="9" id="KW-0687">Ribonucleoprotein</keyword>
<evidence type="ECO:0000259" key="16">
    <source>
        <dbReference type="PROSITE" id="PS51295"/>
    </source>
</evidence>
<dbReference type="OMA" id="DKEMITD"/>
<feature type="compositionally biased region" description="Basic and acidic residues" evidence="15">
    <location>
        <begin position="65"/>
        <end position="74"/>
    </location>
</feature>
<comment type="function">
    <text evidence="10">Binds specific group II introns in chloroplasts and facilitates their splicing. Acts on subgroup IIB introns. The substrates of the subgroup IIB also require the CRM domain proteins CAF1 or CAF2, with a simultaneous binding of CFM3 and CAF1 or CAF2. May influence the biogenesis of the mitochondrial small ribosomal subunit.</text>
</comment>
<dbReference type="GO" id="GO:1990904">
    <property type="term" value="C:ribonucleoprotein complex"/>
    <property type="evidence" value="ECO:0007669"/>
    <property type="project" value="UniProtKB-KW"/>
</dbReference>